<gene>
    <name evidence="2" type="ORF">SAMN04487948_12217</name>
</gene>
<reference evidence="3" key="1">
    <citation type="submission" date="2016-10" db="EMBL/GenBank/DDBJ databases">
        <authorList>
            <person name="Varghese N."/>
            <person name="Submissions S."/>
        </authorList>
    </citation>
    <scope>NUCLEOTIDE SEQUENCE [LARGE SCALE GENOMIC DNA]</scope>
    <source>
        <strain evidence="3">CGMCC 1.10121</strain>
    </source>
</reference>
<evidence type="ECO:0000259" key="1">
    <source>
        <dbReference type="SMART" id="SM00481"/>
    </source>
</evidence>
<evidence type="ECO:0000313" key="2">
    <source>
        <dbReference type="EMBL" id="SEP21513.1"/>
    </source>
</evidence>
<protein>
    <submittedName>
        <fullName evidence="2">Predicted metal-dependent phosphoesterase TrpH, contains PHP domain</fullName>
    </submittedName>
</protein>
<dbReference type="GO" id="GO:0004534">
    <property type="term" value="F:5'-3' RNA exonuclease activity"/>
    <property type="evidence" value="ECO:0007669"/>
    <property type="project" value="TreeGrafter"/>
</dbReference>
<dbReference type="SUPFAM" id="SSF89550">
    <property type="entry name" value="PHP domain-like"/>
    <property type="match status" value="1"/>
</dbReference>
<dbReference type="SMART" id="SM00481">
    <property type="entry name" value="POLIIIAc"/>
    <property type="match status" value="1"/>
</dbReference>
<dbReference type="OrthoDB" id="50465at2157"/>
<dbReference type="PANTHER" id="PTHR42924:SF3">
    <property type="entry name" value="POLYMERASE_HISTIDINOL PHOSPHATASE N-TERMINAL DOMAIN-CONTAINING PROTEIN"/>
    <property type="match status" value="1"/>
</dbReference>
<keyword evidence="3" id="KW-1185">Reference proteome</keyword>
<dbReference type="GO" id="GO:0035312">
    <property type="term" value="F:5'-3' DNA exonuclease activity"/>
    <property type="evidence" value="ECO:0007669"/>
    <property type="project" value="TreeGrafter"/>
</dbReference>
<dbReference type="RefSeq" id="WP_089827486.1">
    <property type="nucleotide sequence ID" value="NZ_FODV01000022.1"/>
</dbReference>
<dbReference type="CDD" id="cd07432">
    <property type="entry name" value="PHP_HisPPase"/>
    <property type="match status" value="1"/>
</dbReference>
<dbReference type="Pfam" id="PF13263">
    <property type="entry name" value="PHP_C"/>
    <property type="match status" value="1"/>
</dbReference>
<dbReference type="Gene3D" id="3.20.20.140">
    <property type="entry name" value="Metal-dependent hydrolases"/>
    <property type="match status" value="1"/>
</dbReference>
<dbReference type="Proteomes" id="UP000199126">
    <property type="component" value="Unassembled WGS sequence"/>
</dbReference>
<accession>A0A1H8W1V9</accession>
<proteinExistence type="predicted"/>
<dbReference type="AlphaFoldDB" id="A0A1H8W1V9"/>
<dbReference type="InterPro" id="IPR003141">
    <property type="entry name" value="Pol/His_phosphatase_N"/>
</dbReference>
<organism evidence="2 3">
    <name type="scientific">Halogranum amylolyticum</name>
    <dbReference type="NCBI Taxonomy" id="660520"/>
    <lineage>
        <taxon>Archaea</taxon>
        <taxon>Methanobacteriati</taxon>
        <taxon>Methanobacteriota</taxon>
        <taxon>Stenosarchaea group</taxon>
        <taxon>Halobacteria</taxon>
        <taxon>Halobacteriales</taxon>
        <taxon>Haloferacaceae</taxon>
    </lineage>
</organism>
<name>A0A1H8W1V9_9EURY</name>
<evidence type="ECO:0000313" key="3">
    <source>
        <dbReference type="Proteomes" id="UP000199126"/>
    </source>
</evidence>
<dbReference type="InterPro" id="IPR052018">
    <property type="entry name" value="PHP_domain"/>
</dbReference>
<dbReference type="PANTHER" id="PTHR42924">
    <property type="entry name" value="EXONUCLEASE"/>
    <property type="match status" value="1"/>
</dbReference>
<sequence length="240" mass="25527">MGRSSATPPNDGLARIDTHVHTADSYDANVPVERVLERAAAVGLDGVIVTDHDTGEESRRAVELAPLYGLVGIPGVEVSTRDGHLLAIGVDEPPGHGRSLASTVETVHARGGVAVVPHPFQRSRHGVRAAAIEACQDCRETTVDGIEVQNAYALTGIRNNQAAAFAAAHDYPRFGGSDAHTARLVGRAYTEVGVDGDVTRESVLEAMRTGRTRARGERASVKRYLGKYLDSARIKTTSML</sequence>
<feature type="domain" description="Polymerase/histidinol phosphatase N-terminal" evidence="1">
    <location>
        <begin position="16"/>
        <end position="82"/>
    </location>
</feature>
<dbReference type="InterPro" id="IPR016195">
    <property type="entry name" value="Pol/histidinol_Pase-like"/>
</dbReference>
<dbReference type="NCBIfam" id="NF038032">
    <property type="entry name" value="CehA_McbA_metalo"/>
    <property type="match status" value="1"/>
</dbReference>
<dbReference type="EMBL" id="FODV01000022">
    <property type="protein sequence ID" value="SEP21513.1"/>
    <property type="molecule type" value="Genomic_DNA"/>
</dbReference>